<dbReference type="Gene3D" id="3.40.50.300">
    <property type="entry name" value="P-loop containing nucleotide triphosphate hydrolases"/>
    <property type="match status" value="1"/>
</dbReference>
<sequence>MLPDEIVKRYRIKDGSKFRLADFDPADTAGLDIDKTEAKEFLAAGVKRLRQLQERLYAEARWSLLVIFQAMDAAGKDSAIEHVMSGVNPQGCQVTSFKVPGPTELRHDFLWRTACALPERGRIGIFNRSYYEEVLVVRVHPELLDKQGLPPALAGKEIWKERLESIRDHERHLVRNGTLVLKFFLNVSRDEQRRRFIERIDAPEKRWKFSLGDVAEAAHWDGYMAAYEDAIRHTATKEAPWYVVPADNKWFTRLVVAAAIDDRLEKLDPTFPAVAPAMLEQMEQVRARLAGDSKGGKASAKAG</sequence>
<dbReference type="NCBIfam" id="TIGR03709">
    <property type="entry name" value="PPK2_rel_1"/>
    <property type="match status" value="1"/>
</dbReference>
<reference evidence="7 8" key="1">
    <citation type="submission" date="2023-07" db="EMBL/GenBank/DDBJ databases">
        <title>Genomic Encyclopedia of Type Strains, Phase IV (KMG-IV): sequencing the most valuable type-strain genomes for metagenomic binning, comparative biology and taxonomic classification.</title>
        <authorList>
            <person name="Goeker M."/>
        </authorList>
    </citation>
    <scope>NUCLEOTIDE SEQUENCE [LARGE SCALE GENOMIC DNA]</scope>
    <source>
        <strain evidence="7 8">DSM 19619</strain>
    </source>
</reference>
<dbReference type="PIRSF" id="PIRSF028756">
    <property type="entry name" value="PPK2_prd"/>
    <property type="match status" value="1"/>
</dbReference>
<name>A0ABU0JK39_9HYPH</name>
<evidence type="ECO:0000313" key="7">
    <source>
        <dbReference type="EMBL" id="MDQ0474650.1"/>
    </source>
</evidence>
<evidence type="ECO:0000256" key="4">
    <source>
        <dbReference type="ARBA" id="ARBA00023310"/>
    </source>
</evidence>
<accession>A0ABU0JK39</accession>
<organism evidence="7 8">
    <name type="scientific">Labrys wisconsinensis</name>
    <dbReference type="NCBI Taxonomy" id="425677"/>
    <lineage>
        <taxon>Bacteria</taxon>
        <taxon>Pseudomonadati</taxon>
        <taxon>Pseudomonadota</taxon>
        <taxon>Alphaproteobacteria</taxon>
        <taxon>Hyphomicrobiales</taxon>
        <taxon>Xanthobacteraceae</taxon>
        <taxon>Labrys</taxon>
    </lineage>
</organism>
<dbReference type="PANTHER" id="PTHR34383">
    <property type="entry name" value="POLYPHOSPHATE:AMP PHOSPHOTRANSFERASE-RELATED"/>
    <property type="match status" value="1"/>
</dbReference>
<protein>
    <submittedName>
        <fullName evidence="7">PPK2 family polyphosphate:nucleotide phosphotransferase</fullName>
    </submittedName>
</protein>
<dbReference type="InterPro" id="IPR022300">
    <property type="entry name" value="PPK2-rel_1"/>
</dbReference>
<keyword evidence="3" id="KW-0418">Kinase</keyword>
<dbReference type="EMBL" id="JAUSVX010000024">
    <property type="protein sequence ID" value="MDQ0474650.1"/>
    <property type="molecule type" value="Genomic_DNA"/>
</dbReference>
<comment type="catalytic activity">
    <reaction evidence="5">
        <text>[phosphate](n) + ATP = [phosphate](n+1) + ADP</text>
        <dbReference type="Rhea" id="RHEA:19573"/>
        <dbReference type="Rhea" id="RHEA-COMP:9859"/>
        <dbReference type="Rhea" id="RHEA-COMP:14280"/>
        <dbReference type="ChEBI" id="CHEBI:16838"/>
        <dbReference type="ChEBI" id="CHEBI:30616"/>
        <dbReference type="ChEBI" id="CHEBI:456216"/>
    </reaction>
    <physiologicalReaction direction="right-to-left" evidence="5">
        <dbReference type="Rhea" id="RHEA:19575"/>
    </physiologicalReaction>
</comment>
<evidence type="ECO:0000259" key="6">
    <source>
        <dbReference type="Pfam" id="PF03976"/>
    </source>
</evidence>
<evidence type="ECO:0000256" key="1">
    <source>
        <dbReference type="ARBA" id="ARBA00009924"/>
    </source>
</evidence>
<proteinExistence type="inferred from homology"/>
<comment type="caution">
    <text evidence="7">The sequence shown here is derived from an EMBL/GenBank/DDBJ whole genome shotgun (WGS) entry which is preliminary data.</text>
</comment>
<dbReference type="Pfam" id="PF03976">
    <property type="entry name" value="PPK2"/>
    <property type="match status" value="1"/>
</dbReference>
<evidence type="ECO:0000256" key="3">
    <source>
        <dbReference type="ARBA" id="ARBA00022777"/>
    </source>
</evidence>
<feature type="domain" description="Polyphosphate kinase-2-related" evidence="6">
    <location>
        <begin position="34"/>
        <end position="267"/>
    </location>
</feature>
<dbReference type="RefSeq" id="WP_370882071.1">
    <property type="nucleotide sequence ID" value="NZ_JAUSVX010000024.1"/>
</dbReference>
<keyword evidence="2" id="KW-0808">Transferase</keyword>
<dbReference type="SUPFAM" id="SSF52540">
    <property type="entry name" value="P-loop containing nucleoside triphosphate hydrolases"/>
    <property type="match status" value="1"/>
</dbReference>
<keyword evidence="8" id="KW-1185">Reference proteome</keyword>
<keyword evidence="4" id="KW-0066">ATP synthesis</keyword>
<evidence type="ECO:0000313" key="8">
    <source>
        <dbReference type="Proteomes" id="UP001242480"/>
    </source>
</evidence>
<dbReference type="InterPro" id="IPR022488">
    <property type="entry name" value="PPK2-related"/>
</dbReference>
<dbReference type="InterPro" id="IPR027417">
    <property type="entry name" value="P-loop_NTPase"/>
</dbReference>
<comment type="similarity">
    <text evidence="1">Belongs to the polyphosphate kinase 2 (PPK2) family. Class I subfamily.</text>
</comment>
<dbReference type="PANTHER" id="PTHR34383:SF3">
    <property type="entry name" value="POLYPHOSPHATE:AMP PHOSPHOTRANSFERASE"/>
    <property type="match status" value="1"/>
</dbReference>
<evidence type="ECO:0000256" key="5">
    <source>
        <dbReference type="ARBA" id="ARBA00024500"/>
    </source>
</evidence>
<dbReference type="Proteomes" id="UP001242480">
    <property type="component" value="Unassembled WGS sequence"/>
</dbReference>
<dbReference type="InterPro" id="IPR016898">
    <property type="entry name" value="Polyphosphate_phosphotransfera"/>
</dbReference>
<evidence type="ECO:0000256" key="2">
    <source>
        <dbReference type="ARBA" id="ARBA00022679"/>
    </source>
</evidence>
<gene>
    <name evidence="7" type="ORF">QO011_007691</name>
</gene>